<dbReference type="AlphaFoldDB" id="A0A1R3JYX2"/>
<reference evidence="1 2" key="1">
    <citation type="submission" date="2013-09" db="EMBL/GenBank/DDBJ databases">
        <title>Corchorus capsularis genome sequencing.</title>
        <authorList>
            <person name="Alam M."/>
            <person name="Haque M.S."/>
            <person name="Islam M.S."/>
            <person name="Emdad E.M."/>
            <person name="Islam M.M."/>
            <person name="Ahmed B."/>
            <person name="Halim A."/>
            <person name="Hossen Q.M.M."/>
            <person name="Hossain M.Z."/>
            <person name="Ahmed R."/>
            <person name="Khan M.M."/>
            <person name="Islam R."/>
            <person name="Rashid M.M."/>
            <person name="Khan S.A."/>
            <person name="Rahman M.S."/>
            <person name="Alam M."/>
        </authorList>
    </citation>
    <scope>NUCLEOTIDE SEQUENCE [LARGE SCALE GENOMIC DNA]</scope>
    <source>
        <strain evidence="2">cv. CVL-1</strain>
        <tissue evidence="1">Whole seedling</tissue>
    </source>
</reference>
<dbReference type="Gramene" id="OMO99995">
    <property type="protein sequence ID" value="OMO99995"/>
    <property type="gene ID" value="CCACVL1_03509"/>
</dbReference>
<comment type="caution">
    <text evidence="1">The sequence shown here is derived from an EMBL/GenBank/DDBJ whole genome shotgun (WGS) entry which is preliminary data.</text>
</comment>
<dbReference type="EMBL" id="AWWV01006732">
    <property type="protein sequence ID" value="OMO99995.1"/>
    <property type="molecule type" value="Genomic_DNA"/>
</dbReference>
<organism evidence="1 2">
    <name type="scientific">Corchorus capsularis</name>
    <name type="common">Jute</name>
    <dbReference type="NCBI Taxonomy" id="210143"/>
    <lineage>
        <taxon>Eukaryota</taxon>
        <taxon>Viridiplantae</taxon>
        <taxon>Streptophyta</taxon>
        <taxon>Embryophyta</taxon>
        <taxon>Tracheophyta</taxon>
        <taxon>Spermatophyta</taxon>
        <taxon>Magnoliopsida</taxon>
        <taxon>eudicotyledons</taxon>
        <taxon>Gunneridae</taxon>
        <taxon>Pentapetalae</taxon>
        <taxon>rosids</taxon>
        <taxon>malvids</taxon>
        <taxon>Malvales</taxon>
        <taxon>Malvaceae</taxon>
        <taxon>Grewioideae</taxon>
        <taxon>Apeibeae</taxon>
        <taxon>Corchorus</taxon>
    </lineage>
</organism>
<feature type="non-terminal residue" evidence="1">
    <location>
        <position position="1"/>
    </location>
</feature>
<proteinExistence type="predicted"/>
<evidence type="ECO:0000313" key="1">
    <source>
        <dbReference type="EMBL" id="OMO99995.1"/>
    </source>
</evidence>
<accession>A0A1R3JYX2</accession>
<evidence type="ECO:0000313" key="2">
    <source>
        <dbReference type="Proteomes" id="UP000188268"/>
    </source>
</evidence>
<name>A0A1R3JYX2_COCAP</name>
<sequence>AYERVERKGKLITGIFIGIVKEMKLINQKLTQIP</sequence>
<keyword evidence="2" id="KW-1185">Reference proteome</keyword>
<protein>
    <submittedName>
        <fullName evidence="1">Uncharacterized protein</fullName>
    </submittedName>
</protein>
<gene>
    <name evidence="1" type="ORF">CCACVL1_03509</name>
</gene>
<dbReference type="Proteomes" id="UP000188268">
    <property type="component" value="Unassembled WGS sequence"/>
</dbReference>